<comment type="caution">
    <text evidence="6">The sequence shown here is derived from an EMBL/GenBank/DDBJ whole genome shotgun (WGS) entry which is preliminary data.</text>
</comment>
<name>A0ABU0J5L3_9HYPH</name>
<dbReference type="PANTHER" id="PTHR33337">
    <property type="entry name" value="GFA DOMAIN-CONTAINING PROTEIN"/>
    <property type="match status" value="1"/>
</dbReference>
<keyword evidence="4" id="KW-0456">Lyase</keyword>
<sequence length="144" mass="14974">MSDGKTRFTGGCLCGALRYEARGEPQGMALCYCADCRKASGSGFVPVIGFPAAAITFSGESRSFASTAWNGGEAVRNFCPVCGGLVFGGERGKESSYNIYAGSLDDPAPFRPSVAIFACSRPDWALIPPGVTAFDRMPGEAPPG</sequence>
<evidence type="ECO:0000313" key="7">
    <source>
        <dbReference type="Proteomes" id="UP001242480"/>
    </source>
</evidence>
<dbReference type="InterPro" id="IPR011057">
    <property type="entry name" value="Mss4-like_sf"/>
</dbReference>
<dbReference type="EMBL" id="JAUSVX010000002">
    <property type="protein sequence ID" value="MDQ0468584.1"/>
    <property type="molecule type" value="Genomic_DNA"/>
</dbReference>
<dbReference type="Gene3D" id="3.90.1590.10">
    <property type="entry name" value="glutathione-dependent formaldehyde- activating enzyme (gfa)"/>
    <property type="match status" value="1"/>
</dbReference>
<dbReference type="PANTHER" id="PTHR33337:SF40">
    <property type="entry name" value="CENP-V_GFA DOMAIN-CONTAINING PROTEIN-RELATED"/>
    <property type="match status" value="1"/>
</dbReference>
<evidence type="ECO:0000256" key="4">
    <source>
        <dbReference type="ARBA" id="ARBA00023239"/>
    </source>
</evidence>
<keyword evidence="2" id="KW-0479">Metal-binding</keyword>
<dbReference type="PROSITE" id="PS51891">
    <property type="entry name" value="CENP_V_GFA"/>
    <property type="match status" value="1"/>
</dbReference>
<dbReference type="RefSeq" id="WP_307269985.1">
    <property type="nucleotide sequence ID" value="NZ_JAUSVX010000002.1"/>
</dbReference>
<protein>
    <recommendedName>
        <fullName evidence="5">CENP-V/GFA domain-containing protein</fullName>
    </recommendedName>
</protein>
<evidence type="ECO:0000256" key="3">
    <source>
        <dbReference type="ARBA" id="ARBA00022833"/>
    </source>
</evidence>
<dbReference type="Proteomes" id="UP001242480">
    <property type="component" value="Unassembled WGS sequence"/>
</dbReference>
<dbReference type="Pfam" id="PF04828">
    <property type="entry name" value="GFA"/>
    <property type="match status" value="1"/>
</dbReference>
<proteinExistence type="inferred from homology"/>
<evidence type="ECO:0000256" key="2">
    <source>
        <dbReference type="ARBA" id="ARBA00022723"/>
    </source>
</evidence>
<dbReference type="SUPFAM" id="SSF51316">
    <property type="entry name" value="Mss4-like"/>
    <property type="match status" value="1"/>
</dbReference>
<gene>
    <name evidence="6" type="ORF">QO011_001584</name>
</gene>
<feature type="domain" description="CENP-V/GFA" evidence="5">
    <location>
        <begin position="8"/>
        <end position="135"/>
    </location>
</feature>
<keyword evidence="7" id="KW-1185">Reference proteome</keyword>
<dbReference type="InterPro" id="IPR006913">
    <property type="entry name" value="CENP-V/GFA"/>
</dbReference>
<reference evidence="6 7" key="1">
    <citation type="submission" date="2023-07" db="EMBL/GenBank/DDBJ databases">
        <title>Genomic Encyclopedia of Type Strains, Phase IV (KMG-IV): sequencing the most valuable type-strain genomes for metagenomic binning, comparative biology and taxonomic classification.</title>
        <authorList>
            <person name="Goeker M."/>
        </authorList>
    </citation>
    <scope>NUCLEOTIDE SEQUENCE [LARGE SCALE GENOMIC DNA]</scope>
    <source>
        <strain evidence="6 7">DSM 19619</strain>
    </source>
</reference>
<evidence type="ECO:0000259" key="5">
    <source>
        <dbReference type="PROSITE" id="PS51891"/>
    </source>
</evidence>
<comment type="similarity">
    <text evidence="1">Belongs to the Gfa family.</text>
</comment>
<accession>A0ABU0J5L3</accession>
<evidence type="ECO:0000256" key="1">
    <source>
        <dbReference type="ARBA" id="ARBA00005495"/>
    </source>
</evidence>
<keyword evidence="3" id="KW-0862">Zinc</keyword>
<evidence type="ECO:0000313" key="6">
    <source>
        <dbReference type="EMBL" id="MDQ0468584.1"/>
    </source>
</evidence>
<organism evidence="6 7">
    <name type="scientific">Labrys wisconsinensis</name>
    <dbReference type="NCBI Taxonomy" id="425677"/>
    <lineage>
        <taxon>Bacteria</taxon>
        <taxon>Pseudomonadati</taxon>
        <taxon>Pseudomonadota</taxon>
        <taxon>Alphaproteobacteria</taxon>
        <taxon>Hyphomicrobiales</taxon>
        <taxon>Xanthobacteraceae</taxon>
        <taxon>Labrys</taxon>
    </lineage>
</organism>